<name>A0ABR0HVN5_9PEZI</name>
<protein>
    <submittedName>
        <fullName evidence="2">Uncharacterized protein</fullName>
    </submittedName>
</protein>
<dbReference type="RefSeq" id="XP_062769504.1">
    <property type="nucleotide sequence ID" value="XM_062905047.1"/>
</dbReference>
<reference evidence="2 3" key="1">
    <citation type="journal article" date="2023" name="bioRxiv">
        <title>High-quality genome assemblies of four members of thePodospora anserinaspecies complex.</title>
        <authorList>
            <person name="Ament-Velasquez S.L."/>
            <person name="Vogan A.A."/>
            <person name="Wallerman O."/>
            <person name="Hartmann F."/>
            <person name="Gautier V."/>
            <person name="Silar P."/>
            <person name="Giraud T."/>
            <person name="Johannesson H."/>
        </authorList>
    </citation>
    <scope>NUCLEOTIDE SEQUENCE [LARGE SCALE GENOMIC DNA]</scope>
    <source>
        <strain evidence="2 3">CBS 411.78</strain>
    </source>
</reference>
<keyword evidence="3" id="KW-1185">Reference proteome</keyword>
<evidence type="ECO:0000313" key="2">
    <source>
        <dbReference type="EMBL" id="KAK4672182.1"/>
    </source>
</evidence>
<accession>A0ABR0HVN5</accession>
<sequence>MPCDDLVLARWTLAKGLLEQCLTPGDIQLIRGLDRERTADRAVPSNTQGSSLSEEDSTGILLQWTESALHLEQ</sequence>
<feature type="region of interest" description="Disordered" evidence="1">
    <location>
        <begin position="38"/>
        <end position="58"/>
    </location>
</feature>
<evidence type="ECO:0000313" key="3">
    <source>
        <dbReference type="Proteomes" id="UP001326199"/>
    </source>
</evidence>
<dbReference type="GeneID" id="87924958"/>
<comment type="caution">
    <text evidence="2">The sequence shown here is derived from an EMBL/GenBank/DDBJ whole genome shotgun (WGS) entry which is preliminary data.</text>
</comment>
<dbReference type="Proteomes" id="UP001326199">
    <property type="component" value="Unassembled WGS sequence"/>
</dbReference>
<evidence type="ECO:0000256" key="1">
    <source>
        <dbReference type="SAM" id="MobiDB-lite"/>
    </source>
</evidence>
<gene>
    <name evidence="2" type="ORF">QC763_0001220</name>
</gene>
<proteinExistence type="predicted"/>
<dbReference type="EMBL" id="JAFFHB010000001">
    <property type="protein sequence ID" value="KAK4672182.1"/>
    <property type="molecule type" value="Genomic_DNA"/>
</dbReference>
<organism evidence="2 3">
    <name type="scientific">Podospora pseudopauciseta</name>
    <dbReference type="NCBI Taxonomy" id="2093780"/>
    <lineage>
        <taxon>Eukaryota</taxon>
        <taxon>Fungi</taxon>
        <taxon>Dikarya</taxon>
        <taxon>Ascomycota</taxon>
        <taxon>Pezizomycotina</taxon>
        <taxon>Sordariomycetes</taxon>
        <taxon>Sordariomycetidae</taxon>
        <taxon>Sordariales</taxon>
        <taxon>Podosporaceae</taxon>
        <taxon>Podospora</taxon>
    </lineage>
</organism>